<dbReference type="PANTHER" id="PTHR10744">
    <property type="entry name" value="40S RIBOSOMAL PROTEIN S11 FAMILY MEMBER"/>
    <property type="match status" value="1"/>
</dbReference>
<keyword evidence="2 4" id="KW-0689">Ribosomal protein</keyword>
<dbReference type="InterPro" id="IPR012340">
    <property type="entry name" value="NA-bd_OB-fold"/>
</dbReference>
<dbReference type="InterPro" id="IPR028333">
    <property type="entry name" value="Ribosomal_uS17_arc/euk"/>
</dbReference>
<evidence type="ECO:0000256" key="2">
    <source>
        <dbReference type="ARBA" id="ARBA00022980"/>
    </source>
</evidence>
<dbReference type="EMBL" id="AUZY01000112">
    <property type="protein sequence ID" value="EQD79558.1"/>
    <property type="molecule type" value="Genomic_DNA"/>
</dbReference>
<dbReference type="InterPro" id="IPR000266">
    <property type="entry name" value="Ribosomal_uS17"/>
</dbReference>
<dbReference type="GO" id="GO:0006412">
    <property type="term" value="P:translation"/>
    <property type="evidence" value="ECO:0007669"/>
    <property type="project" value="InterPro"/>
</dbReference>
<protein>
    <submittedName>
        <fullName evidence="4">30S ribosomal protein S17P</fullName>
    </submittedName>
</protein>
<dbReference type="Pfam" id="PF00366">
    <property type="entry name" value="Ribosomal_S17"/>
    <property type="match status" value="1"/>
</dbReference>
<dbReference type="NCBIfam" id="NF006345">
    <property type="entry name" value="PRK08572.1"/>
    <property type="match status" value="1"/>
</dbReference>
<accession>T1CDM6</accession>
<comment type="caution">
    <text evidence="4">The sequence shown here is derived from an EMBL/GenBank/DDBJ whole genome shotgun (WGS) entry which is preliminary data.</text>
</comment>
<keyword evidence="3" id="KW-0687">Ribonucleoprotein</keyword>
<dbReference type="CDD" id="cd00364">
    <property type="entry name" value="Ribosomal_uS17"/>
    <property type="match status" value="1"/>
</dbReference>
<dbReference type="Gene3D" id="2.40.50.1000">
    <property type="match status" value="1"/>
</dbReference>
<dbReference type="SUPFAM" id="SSF50249">
    <property type="entry name" value="Nucleic acid-binding proteins"/>
    <property type="match status" value="1"/>
</dbReference>
<dbReference type="PANTHER" id="PTHR10744:SF9">
    <property type="entry name" value="40S RIBOSOMAL PROTEIN S11-RELATED"/>
    <property type="match status" value="1"/>
</dbReference>
<dbReference type="GO" id="GO:0022627">
    <property type="term" value="C:cytosolic small ribosomal subunit"/>
    <property type="evidence" value="ECO:0007669"/>
    <property type="project" value="TreeGrafter"/>
</dbReference>
<dbReference type="GO" id="GO:0003735">
    <property type="term" value="F:structural constituent of ribosome"/>
    <property type="evidence" value="ECO:0007669"/>
    <property type="project" value="InterPro"/>
</dbReference>
<dbReference type="AlphaFoldDB" id="T1CDM6"/>
<gene>
    <name evidence="4" type="ORF">B1B_00151</name>
</gene>
<comment type="similarity">
    <text evidence="1">Belongs to the universal ribosomal protein uS17 family.</text>
</comment>
<feature type="non-terminal residue" evidence="4">
    <location>
        <position position="89"/>
    </location>
</feature>
<name>T1CDM6_9ZZZZ</name>
<reference evidence="4" key="2">
    <citation type="journal article" date="2014" name="ISME J.">
        <title>Microbial stratification in low pH oxic and suboxic macroscopic growths along an acid mine drainage.</title>
        <authorList>
            <person name="Mendez-Garcia C."/>
            <person name="Mesa V."/>
            <person name="Sprenger R.R."/>
            <person name="Richter M."/>
            <person name="Diez M.S."/>
            <person name="Solano J."/>
            <person name="Bargiela R."/>
            <person name="Golyshina O.V."/>
            <person name="Manteca A."/>
            <person name="Ramos J.L."/>
            <person name="Gallego J.R."/>
            <person name="Llorente I."/>
            <person name="Martins Dos Santos V.A."/>
            <person name="Jensen O.N."/>
            <person name="Pelaez A.I."/>
            <person name="Sanchez J."/>
            <person name="Ferrer M."/>
        </authorList>
    </citation>
    <scope>NUCLEOTIDE SEQUENCE</scope>
</reference>
<reference evidence="4" key="1">
    <citation type="submission" date="2013-08" db="EMBL/GenBank/DDBJ databases">
        <authorList>
            <person name="Mendez C."/>
            <person name="Richter M."/>
            <person name="Ferrer M."/>
            <person name="Sanchez J."/>
        </authorList>
    </citation>
    <scope>NUCLEOTIDE SEQUENCE</scope>
</reference>
<evidence type="ECO:0000313" key="4">
    <source>
        <dbReference type="EMBL" id="EQD79558.1"/>
    </source>
</evidence>
<dbReference type="NCBIfam" id="TIGR03630">
    <property type="entry name" value="uS17_arch"/>
    <property type="match status" value="1"/>
</dbReference>
<organism evidence="4">
    <name type="scientific">mine drainage metagenome</name>
    <dbReference type="NCBI Taxonomy" id="410659"/>
    <lineage>
        <taxon>unclassified sequences</taxon>
        <taxon>metagenomes</taxon>
        <taxon>ecological metagenomes</taxon>
    </lineage>
</organism>
<sequence length="89" mass="10135">MKTNIGIDVKSPEGVCTDKKCPFHGELPVRGQVIEGVIKSASMIKTVVVERTFLRNVPKYERRERRFSKYHAHIPDCIKVKRGDVVKIA</sequence>
<proteinExistence type="inferred from homology"/>
<evidence type="ECO:0000256" key="1">
    <source>
        <dbReference type="ARBA" id="ARBA00010254"/>
    </source>
</evidence>
<evidence type="ECO:0000256" key="3">
    <source>
        <dbReference type="ARBA" id="ARBA00023274"/>
    </source>
</evidence>